<sequence>MANASRGLIGKGRRKIHKTLIQMDEDERHKERMLLEQEAEQAATDAEKEILEQQIEDLSMTAHSEALADAETAVGDEGPRLTVAAEAVTRLQAAATRLRAIEAQQSARFWAAAREDPGAQAEAGQVADGNGRRTRDTEEIEPKAQDVQARTAADRRRAAENRRQGARPAKAPRTTRRNR</sequence>
<evidence type="ECO:0000313" key="2">
    <source>
        <dbReference type="EMBL" id="KAK5094602.1"/>
    </source>
</evidence>
<reference evidence="2 3" key="1">
    <citation type="submission" date="2023-08" db="EMBL/GenBank/DDBJ databases">
        <title>Black Yeasts Isolated from many extreme environments.</title>
        <authorList>
            <person name="Coleine C."/>
            <person name="Stajich J.E."/>
            <person name="Selbmann L."/>
        </authorList>
    </citation>
    <scope>NUCLEOTIDE SEQUENCE [LARGE SCALE GENOMIC DNA]</scope>
    <source>
        <strain evidence="2 3">CCFEE 5885</strain>
    </source>
</reference>
<evidence type="ECO:0000313" key="3">
    <source>
        <dbReference type="Proteomes" id="UP001345013"/>
    </source>
</evidence>
<proteinExistence type="predicted"/>
<evidence type="ECO:0000256" key="1">
    <source>
        <dbReference type="SAM" id="MobiDB-lite"/>
    </source>
</evidence>
<comment type="caution">
    <text evidence="2">The sequence shown here is derived from an EMBL/GenBank/DDBJ whole genome shotgun (WGS) entry which is preliminary data.</text>
</comment>
<name>A0ABR0KEP7_9EURO</name>
<feature type="compositionally biased region" description="Basic and acidic residues" evidence="1">
    <location>
        <begin position="130"/>
        <end position="144"/>
    </location>
</feature>
<feature type="compositionally biased region" description="Basic and acidic residues" evidence="1">
    <location>
        <begin position="152"/>
        <end position="163"/>
    </location>
</feature>
<protein>
    <submittedName>
        <fullName evidence="2">Uncharacterized protein</fullName>
    </submittedName>
</protein>
<accession>A0ABR0KEP7</accession>
<keyword evidence="3" id="KW-1185">Reference proteome</keyword>
<dbReference type="EMBL" id="JAVRRG010000033">
    <property type="protein sequence ID" value="KAK5094602.1"/>
    <property type="molecule type" value="Genomic_DNA"/>
</dbReference>
<organism evidence="2 3">
    <name type="scientific">Lithohypha guttulata</name>
    <dbReference type="NCBI Taxonomy" id="1690604"/>
    <lineage>
        <taxon>Eukaryota</taxon>
        <taxon>Fungi</taxon>
        <taxon>Dikarya</taxon>
        <taxon>Ascomycota</taxon>
        <taxon>Pezizomycotina</taxon>
        <taxon>Eurotiomycetes</taxon>
        <taxon>Chaetothyriomycetidae</taxon>
        <taxon>Chaetothyriales</taxon>
        <taxon>Trichomeriaceae</taxon>
        <taxon>Lithohypha</taxon>
    </lineage>
</organism>
<dbReference type="Proteomes" id="UP001345013">
    <property type="component" value="Unassembled WGS sequence"/>
</dbReference>
<gene>
    <name evidence="2" type="ORF">LTR24_003543</name>
</gene>
<feature type="region of interest" description="Disordered" evidence="1">
    <location>
        <begin position="112"/>
        <end position="179"/>
    </location>
</feature>